<gene>
    <name evidence="3" type="ORF">ANI01nite_18700</name>
</gene>
<dbReference type="InterPro" id="IPR032465">
    <property type="entry name" value="ACMSD"/>
</dbReference>
<sequence length="307" mass="33934">MNEHQSGRHAGIGPATDEEVPAYLQALGIPGLIDLHVHFMPDNVLAKVWSYFDGEAQRTGHPWPISYRMPEAQRVAALEELGVIAYGTLNYAHRPDMAAWLNEYSRQFAQRHPKAIRSGTFYPEPGAAELVRAALAEGVQLFKVHVQVGGFTPLDPLLEGAWELVAEARTPVVIHCGHGPHAGRFTGIEPIRELVARHPQLVLVIAHAGLPDYVQFAQLAAENPNVYLDTTMVGTGFMNRIAPLPAEYPRLVAGLSHKIVFGSDFPNIPYSYSHQIQALESWSLGAGWMRDVLHDTPRRLLQAVRNS</sequence>
<dbReference type="GO" id="GO:0016787">
    <property type="term" value="F:hydrolase activity"/>
    <property type="evidence" value="ECO:0007669"/>
    <property type="project" value="UniProtKB-KW"/>
</dbReference>
<dbReference type="SUPFAM" id="SSF51556">
    <property type="entry name" value="Metallo-dependent hydrolases"/>
    <property type="match status" value="1"/>
</dbReference>
<dbReference type="PANTHER" id="PTHR21240:SF28">
    <property type="entry name" value="ISO-OROTATE DECARBOXYLASE (EUROFUNG)"/>
    <property type="match status" value="1"/>
</dbReference>
<dbReference type="Proteomes" id="UP000316242">
    <property type="component" value="Unassembled WGS sequence"/>
</dbReference>
<accession>A0ABQ0RLI1</accession>
<evidence type="ECO:0000313" key="4">
    <source>
        <dbReference type="Proteomes" id="UP000316242"/>
    </source>
</evidence>
<dbReference type="CDD" id="cd01292">
    <property type="entry name" value="metallo-dependent_hydrolases"/>
    <property type="match status" value="1"/>
</dbReference>
<dbReference type="InterPro" id="IPR006680">
    <property type="entry name" value="Amidohydro-rel"/>
</dbReference>
<dbReference type="EMBL" id="BJNE01000006">
    <property type="protein sequence ID" value="GEC12667.1"/>
    <property type="molecule type" value="Genomic_DNA"/>
</dbReference>
<evidence type="ECO:0000256" key="1">
    <source>
        <dbReference type="ARBA" id="ARBA00023239"/>
    </source>
</evidence>
<dbReference type="PANTHER" id="PTHR21240">
    <property type="entry name" value="2-AMINO-3-CARBOXYLMUCONATE-6-SEMIALDEHYDE DECARBOXYLASE"/>
    <property type="match status" value="1"/>
</dbReference>
<dbReference type="RefSeq" id="WP_141357570.1">
    <property type="nucleotide sequence ID" value="NZ_BAAAWM010000001.1"/>
</dbReference>
<organism evidence="3 4">
    <name type="scientific">Glutamicibacter nicotianae</name>
    <name type="common">Arthrobacter nicotianae</name>
    <dbReference type="NCBI Taxonomy" id="37929"/>
    <lineage>
        <taxon>Bacteria</taxon>
        <taxon>Bacillati</taxon>
        <taxon>Actinomycetota</taxon>
        <taxon>Actinomycetes</taxon>
        <taxon>Micrococcales</taxon>
        <taxon>Micrococcaceae</taxon>
        <taxon>Glutamicibacter</taxon>
    </lineage>
</organism>
<evidence type="ECO:0000259" key="2">
    <source>
        <dbReference type="Pfam" id="PF04909"/>
    </source>
</evidence>
<proteinExistence type="predicted"/>
<keyword evidence="1" id="KW-0456">Lyase</keyword>
<dbReference type="Pfam" id="PF04909">
    <property type="entry name" value="Amidohydro_2"/>
    <property type="match status" value="1"/>
</dbReference>
<feature type="domain" description="Amidohydrolase-related" evidence="2">
    <location>
        <begin position="33"/>
        <end position="301"/>
    </location>
</feature>
<keyword evidence="3" id="KW-0378">Hydrolase</keyword>
<dbReference type="InterPro" id="IPR032466">
    <property type="entry name" value="Metal_Hydrolase"/>
</dbReference>
<name>A0ABQ0RLI1_GLUNI</name>
<dbReference type="Gene3D" id="3.20.20.140">
    <property type="entry name" value="Metal-dependent hydrolases"/>
    <property type="match status" value="1"/>
</dbReference>
<evidence type="ECO:0000313" key="3">
    <source>
        <dbReference type="EMBL" id="GEC12667.1"/>
    </source>
</evidence>
<protein>
    <submittedName>
        <fullName evidence="3">Hydrolase</fullName>
    </submittedName>
</protein>
<keyword evidence="4" id="KW-1185">Reference proteome</keyword>
<comment type="caution">
    <text evidence="3">The sequence shown here is derived from an EMBL/GenBank/DDBJ whole genome shotgun (WGS) entry which is preliminary data.</text>
</comment>
<reference evidence="3 4" key="1">
    <citation type="submission" date="2019-06" db="EMBL/GenBank/DDBJ databases">
        <title>Whole genome shotgun sequence of Glutamicibacter nicotianae NBRC 14234.</title>
        <authorList>
            <person name="Hosoyama A."/>
            <person name="Uohara A."/>
            <person name="Ohji S."/>
            <person name="Ichikawa N."/>
        </authorList>
    </citation>
    <scope>NUCLEOTIDE SEQUENCE [LARGE SCALE GENOMIC DNA]</scope>
    <source>
        <strain evidence="3 4">NBRC 14234</strain>
    </source>
</reference>